<dbReference type="SUPFAM" id="SSF52343">
    <property type="entry name" value="Ferredoxin reductase-like, C-terminal NADP-linked domain"/>
    <property type="match status" value="1"/>
</dbReference>
<comment type="caution">
    <text evidence="2">The sequence shown here is derived from an EMBL/GenBank/DDBJ whole genome shotgun (WGS) entry which is preliminary data.</text>
</comment>
<dbReference type="InterPro" id="IPR039261">
    <property type="entry name" value="FNR_nucleotide-bd"/>
</dbReference>
<dbReference type="PATRIC" id="fig|1121338.3.peg.128"/>
<protein>
    <submittedName>
        <fullName evidence="2">Dihydroorotate dehydrogenase B (NAD(+)), electron transfer subunit</fullName>
    </submittedName>
</protein>
<accession>A0A151B7F2</accession>
<keyword evidence="3" id="KW-1185">Reference proteome</keyword>
<dbReference type="PROSITE" id="PS51384">
    <property type="entry name" value="FAD_FR"/>
    <property type="match status" value="1"/>
</dbReference>
<dbReference type="RefSeq" id="WP_169798781.1">
    <property type="nucleotide sequence ID" value="NZ_LTBA01000001.1"/>
</dbReference>
<dbReference type="PANTHER" id="PTHR43513:SF3">
    <property type="entry name" value="DIHYDROOROTATE DEHYDROGENASE B (NAD(+)), ELECTRON TRANSFER SUBUNIT-RELATED"/>
    <property type="match status" value="1"/>
</dbReference>
<organism evidence="2 3">
    <name type="scientific">Clostridium tepidiprofundi DSM 19306</name>
    <dbReference type="NCBI Taxonomy" id="1121338"/>
    <lineage>
        <taxon>Bacteria</taxon>
        <taxon>Bacillati</taxon>
        <taxon>Bacillota</taxon>
        <taxon>Clostridia</taxon>
        <taxon>Eubacteriales</taxon>
        <taxon>Clostridiaceae</taxon>
        <taxon>Clostridium</taxon>
    </lineage>
</organism>
<dbReference type="InterPro" id="IPR017927">
    <property type="entry name" value="FAD-bd_FR_type"/>
</dbReference>
<dbReference type="SUPFAM" id="SSF63380">
    <property type="entry name" value="Riboflavin synthase domain-like"/>
    <property type="match status" value="1"/>
</dbReference>
<evidence type="ECO:0000259" key="1">
    <source>
        <dbReference type="PROSITE" id="PS51384"/>
    </source>
</evidence>
<sequence>MLLPCPCHLAETGDCIICSQLQGATGCDCANWKGVCIYQEYIWNNKKAKSGRKYYKCSIIRKTNFSENSIILTIKAPEMLVNNLIYPGSFVFLRNPNTDQFYDFPISIMDADIQNSSLTFAIELKGIKTKKVNELKIQDELLVKGPFWNGVLGLRNINNVKNSVCLTIARGIGQAPLVPVLKKLYKNNNKIISILDKGNYNDNFIYEYLLNYDCEIIHCNTFENGKLTTEFKELLIDILLKNNIKLVHCSAADILNYNVMKIVENVSESLYAVDLNNINEIMSKSNPSIKFTCCNNAKMSCGEGICGCCTRKNKDHKLRRMCKMQTDPKYVLEGRRLF</sequence>
<reference evidence="2 3" key="1">
    <citation type="submission" date="2016-02" db="EMBL/GenBank/DDBJ databases">
        <title>Genome sequence of Clostridium tepidiprofundi DSM 19306.</title>
        <authorList>
            <person name="Poehlein A."/>
            <person name="Daniel R."/>
        </authorList>
    </citation>
    <scope>NUCLEOTIDE SEQUENCE [LARGE SCALE GENOMIC DNA]</scope>
    <source>
        <strain evidence="2 3">DSM 19306</strain>
    </source>
</reference>
<evidence type="ECO:0000313" key="2">
    <source>
        <dbReference type="EMBL" id="KYH35733.1"/>
    </source>
</evidence>
<evidence type="ECO:0000313" key="3">
    <source>
        <dbReference type="Proteomes" id="UP000075531"/>
    </source>
</evidence>
<proteinExistence type="predicted"/>
<name>A0A151B7F2_9CLOT</name>
<gene>
    <name evidence="2" type="primary">pyrK_1</name>
    <name evidence="2" type="ORF">CLTEP_01260</name>
</gene>
<dbReference type="CDD" id="cd06192">
    <property type="entry name" value="DHOD_e_trans_like"/>
    <property type="match status" value="1"/>
</dbReference>
<dbReference type="AlphaFoldDB" id="A0A151B7F2"/>
<dbReference type="EMBL" id="LTBA01000001">
    <property type="protein sequence ID" value="KYH35733.1"/>
    <property type="molecule type" value="Genomic_DNA"/>
</dbReference>
<dbReference type="InterPro" id="IPR050353">
    <property type="entry name" value="PyrK_electron_transfer"/>
</dbReference>
<dbReference type="NCBIfam" id="NF004470">
    <property type="entry name" value="PRK05802.1"/>
    <property type="match status" value="1"/>
</dbReference>
<feature type="domain" description="FAD-binding FR-type" evidence="1">
    <location>
        <begin position="52"/>
        <end position="153"/>
    </location>
</feature>
<dbReference type="PANTHER" id="PTHR43513">
    <property type="entry name" value="DIHYDROOROTATE DEHYDROGENASE B (NAD(+)), ELECTRON TRANSFER SUBUNIT"/>
    <property type="match status" value="1"/>
</dbReference>
<dbReference type="InterPro" id="IPR017938">
    <property type="entry name" value="Riboflavin_synthase-like_b-brl"/>
</dbReference>
<dbReference type="GO" id="GO:0016491">
    <property type="term" value="F:oxidoreductase activity"/>
    <property type="evidence" value="ECO:0007669"/>
    <property type="project" value="InterPro"/>
</dbReference>
<dbReference type="Gene3D" id="2.40.30.10">
    <property type="entry name" value="Translation factors"/>
    <property type="match status" value="1"/>
</dbReference>
<dbReference type="STRING" id="1121338.CLTEP_01260"/>
<dbReference type="Proteomes" id="UP000075531">
    <property type="component" value="Unassembled WGS sequence"/>
</dbReference>